<feature type="region of interest" description="Disordered" evidence="1">
    <location>
        <begin position="113"/>
        <end position="162"/>
    </location>
</feature>
<evidence type="ECO:0000313" key="2">
    <source>
        <dbReference type="EMBL" id="SZX69637.1"/>
    </source>
</evidence>
<evidence type="ECO:0000256" key="1">
    <source>
        <dbReference type="SAM" id="MobiDB-lite"/>
    </source>
</evidence>
<accession>A0A383VVY1</accession>
<feature type="compositionally biased region" description="Basic and acidic residues" evidence="1">
    <location>
        <begin position="118"/>
        <end position="149"/>
    </location>
</feature>
<feature type="compositionally biased region" description="Basic and acidic residues" evidence="1">
    <location>
        <begin position="36"/>
        <end position="46"/>
    </location>
</feature>
<feature type="region of interest" description="Disordered" evidence="1">
    <location>
        <begin position="1"/>
        <end position="100"/>
    </location>
</feature>
<dbReference type="EMBL" id="FNXT01000942">
    <property type="protein sequence ID" value="SZX69637.1"/>
    <property type="molecule type" value="Genomic_DNA"/>
</dbReference>
<feature type="compositionally biased region" description="Acidic residues" evidence="1">
    <location>
        <begin position="7"/>
        <end position="23"/>
    </location>
</feature>
<keyword evidence="3" id="KW-1185">Reference proteome</keyword>
<gene>
    <name evidence="2" type="ORF">BQ4739_LOCUS9931</name>
</gene>
<dbReference type="AlphaFoldDB" id="A0A383VVY1"/>
<dbReference type="Proteomes" id="UP000256970">
    <property type="component" value="Unassembled WGS sequence"/>
</dbReference>
<dbReference type="PANTHER" id="PTHR31833:SF2">
    <property type="entry name" value="UPF0690 PROTEIN C1ORF52"/>
    <property type="match status" value="1"/>
</dbReference>
<name>A0A383VVY1_TETOB</name>
<reference evidence="2 3" key="1">
    <citation type="submission" date="2016-10" db="EMBL/GenBank/DDBJ databases">
        <authorList>
            <person name="Cai Z."/>
        </authorList>
    </citation>
    <scope>NUCLEOTIDE SEQUENCE [LARGE SCALE GENOMIC DNA]</scope>
</reference>
<dbReference type="PANTHER" id="PTHR31833">
    <property type="entry name" value="UPF0690 PROTEIN C1ORF52"/>
    <property type="match status" value="1"/>
</dbReference>
<organism evidence="2 3">
    <name type="scientific">Tetradesmus obliquus</name>
    <name type="common">Green alga</name>
    <name type="synonym">Acutodesmus obliquus</name>
    <dbReference type="NCBI Taxonomy" id="3088"/>
    <lineage>
        <taxon>Eukaryota</taxon>
        <taxon>Viridiplantae</taxon>
        <taxon>Chlorophyta</taxon>
        <taxon>core chlorophytes</taxon>
        <taxon>Chlorophyceae</taxon>
        <taxon>CS clade</taxon>
        <taxon>Sphaeropleales</taxon>
        <taxon>Scenedesmaceae</taxon>
        <taxon>Tetradesmus</taxon>
    </lineage>
</organism>
<feature type="compositionally biased region" description="Basic and acidic residues" evidence="1">
    <location>
        <begin position="76"/>
        <end position="96"/>
    </location>
</feature>
<protein>
    <submittedName>
        <fullName evidence="2">Uncharacterized protein</fullName>
    </submittedName>
</protein>
<proteinExistence type="predicted"/>
<evidence type="ECO:0000313" key="3">
    <source>
        <dbReference type="Proteomes" id="UP000256970"/>
    </source>
</evidence>
<sequence length="176" mass="19830">MDALDALLDDSDDTGSESSEEEEQQKAAEQAPAKKQKTDITLEDLQKQGYSSGPSVLYMKPPEETGQANWAWSDGKALKPKEDAEESYQERQRTHEAATTAAEEAARLAMKAQQHAARLRDEARQEREEMNRKSKAESFALKEKRKRDAGMQSRGKSTVEEEKRIARQFGVYSGFD</sequence>